<dbReference type="InterPro" id="IPR011330">
    <property type="entry name" value="Glyco_hydro/deAcase_b/a-brl"/>
</dbReference>
<dbReference type="InterPro" id="IPR006879">
    <property type="entry name" value="YdjC-like"/>
</dbReference>
<dbReference type="EMBL" id="CDGG01000001">
    <property type="protein sequence ID" value="CEI82016.1"/>
    <property type="molecule type" value="Genomic_DNA"/>
</dbReference>
<evidence type="ECO:0000256" key="1">
    <source>
        <dbReference type="ARBA" id="ARBA00001946"/>
    </source>
</evidence>
<dbReference type="GO" id="GO:0019213">
    <property type="term" value="F:deacetylase activity"/>
    <property type="evidence" value="ECO:0007669"/>
    <property type="project" value="TreeGrafter"/>
</dbReference>
<comment type="cofactor">
    <cofactor evidence="1">
        <name>Mg(2+)</name>
        <dbReference type="ChEBI" id="CHEBI:18420"/>
    </cofactor>
</comment>
<dbReference type="GO" id="GO:0016811">
    <property type="term" value="F:hydrolase activity, acting on carbon-nitrogen (but not peptide) bonds, in linear amides"/>
    <property type="evidence" value="ECO:0007669"/>
    <property type="project" value="InterPro"/>
</dbReference>
<evidence type="ECO:0000313" key="7">
    <source>
        <dbReference type="Proteomes" id="UP000040453"/>
    </source>
</evidence>
<keyword evidence="2" id="KW-0479">Metal-binding</keyword>
<accession>A0A0A1MSR0</accession>
<evidence type="ECO:0000256" key="3">
    <source>
        <dbReference type="ARBA" id="ARBA00022801"/>
    </source>
</evidence>
<evidence type="ECO:0000256" key="5">
    <source>
        <dbReference type="ARBA" id="ARBA00023277"/>
    </source>
</evidence>
<dbReference type="STRING" id="545501.BN997_01871"/>
<protein>
    <recommendedName>
        <fullName evidence="8">Carbohydrate deacetylase</fullName>
    </recommendedName>
</protein>
<name>A0A0A1MSR0_9BACI</name>
<dbReference type="GO" id="GO:0000272">
    <property type="term" value="P:polysaccharide catabolic process"/>
    <property type="evidence" value="ECO:0007669"/>
    <property type="project" value="InterPro"/>
</dbReference>
<dbReference type="Proteomes" id="UP000040453">
    <property type="component" value="Unassembled WGS sequence"/>
</dbReference>
<keyword evidence="5" id="KW-0119">Carbohydrate metabolism</keyword>
<keyword evidence="7" id="KW-1185">Reference proteome</keyword>
<dbReference type="GO" id="GO:0046872">
    <property type="term" value="F:metal ion binding"/>
    <property type="evidence" value="ECO:0007669"/>
    <property type="project" value="UniProtKB-KW"/>
</dbReference>
<gene>
    <name evidence="6" type="ORF">BN997_01871</name>
</gene>
<dbReference type="PANTHER" id="PTHR31609">
    <property type="entry name" value="YDJC DEACETYLASE FAMILY MEMBER"/>
    <property type="match status" value="1"/>
</dbReference>
<dbReference type="NCBIfam" id="NF002559">
    <property type="entry name" value="PRK02134.1"/>
    <property type="match status" value="1"/>
</dbReference>
<dbReference type="PANTHER" id="PTHR31609:SF1">
    <property type="entry name" value="CARBOHYDRATE DEACETYLASE"/>
    <property type="match status" value="1"/>
</dbReference>
<reference evidence="6 7" key="1">
    <citation type="submission" date="2014-11" db="EMBL/GenBank/DDBJ databases">
        <authorList>
            <person name="Urmite Genomes Urmite Genomes"/>
        </authorList>
    </citation>
    <scope>NUCLEOTIDE SEQUENCE [LARGE SCALE GENOMIC DNA]</scope>
    <source>
        <strain evidence="6 7">Oc5</strain>
    </source>
</reference>
<dbReference type="Pfam" id="PF04794">
    <property type="entry name" value="YdjC"/>
    <property type="match status" value="1"/>
</dbReference>
<evidence type="ECO:0000256" key="4">
    <source>
        <dbReference type="ARBA" id="ARBA00022842"/>
    </source>
</evidence>
<keyword evidence="4" id="KW-0460">Magnesium</keyword>
<sequence>MRIEINADDFGLTKGVTDGIIQAHQDGCVTSTTLMMNGLATDYAVEKALENPDLKVGIHLVLTWGKPLHSSVPNLVKSDGTFRFTSGYRDMEAPNISEVELEWRAQLDAYLTTGLPLDHIDSHHHVHGWPPLKNLVIQLAKEYDVPVRYVDSIADHPEICWTDTLWTGFYKEGITDDLFDVLHEENGTSIEVMTHPGQVDDDLRKVSSYTDDREKEIEILSRIKVPDWAEKK</sequence>
<dbReference type="AlphaFoldDB" id="A0A0A1MSR0"/>
<proteinExistence type="predicted"/>
<dbReference type="Gene3D" id="3.20.20.370">
    <property type="entry name" value="Glycoside hydrolase/deacetylase"/>
    <property type="match status" value="1"/>
</dbReference>
<evidence type="ECO:0000313" key="6">
    <source>
        <dbReference type="EMBL" id="CEI82016.1"/>
    </source>
</evidence>
<evidence type="ECO:0008006" key="8">
    <source>
        <dbReference type="Google" id="ProtNLM"/>
    </source>
</evidence>
<dbReference type="RefSeq" id="WP_042531551.1">
    <property type="nucleotide sequence ID" value="NZ_CDGG01000001.1"/>
</dbReference>
<evidence type="ECO:0000256" key="2">
    <source>
        <dbReference type="ARBA" id="ARBA00022723"/>
    </source>
</evidence>
<keyword evidence="3" id="KW-0378">Hydrolase</keyword>
<organism evidence="6 7">
    <name type="scientific">Oceanobacillus oncorhynchi</name>
    <dbReference type="NCBI Taxonomy" id="545501"/>
    <lineage>
        <taxon>Bacteria</taxon>
        <taxon>Bacillati</taxon>
        <taxon>Bacillota</taxon>
        <taxon>Bacilli</taxon>
        <taxon>Bacillales</taxon>
        <taxon>Bacillaceae</taxon>
        <taxon>Oceanobacillus</taxon>
    </lineage>
</organism>
<dbReference type="SUPFAM" id="SSF88713">
    <property type="entry name" value="Glycoside hydrolase/deacetylase"/>
    <property type="match status" value="1"/>
</dbReference>
<dbReference type="CDD" id="cd10803">
    <property type="entry name" value="YdjC_EF3048_like"/>
    <property type="match status" value="1"/>
</dbReference>
<dbReference type="InterPro" id="IPR022948">
    <property type="entry name" value="COD_ChbG_bac"/>
</dbReference>
<dbReference type="OrthoDB" id="9774177at2"/>